<evidence type="ECO:0000313" key="1">
    <source>
        <dbReference type="EMBL" id="EUJ29625.1"/>
    </source>
</evidence>
<gene>
    <name evidence="1" type="ORF">PCORN_10782</name>
</gene>
<proteinExistence type="predicted"/>
<sequence length="81" mass="8682">MKLIATVLFDNGTLSKYTSDFTSEDTDVLDGVIEVVQDIYQNSGNGFVTIPGGPNEVGTLINVAKTSAITFEVIKEGEHES</sequence>
<dbReference type="Proteomes" id="UP000019254">
    <property type="component" value="Unassembled WGS sequence"/>
</dbReference>
<dbReference type="STRING" id="1265820.PCORN_10782"/>
<dbReference type="PATRIC" id="fig|1265820.5.peg.2115"/>
<comment type="caution">
    <text evidence="1">The sequence shown here is derived from an EMBL/GenBank/DDBJ whole genome shotgun (WGS) entry which is preliminary data.</text>
</comment>
<name>W7BY18_9LIST</name>
<reference evidence="1 2" key="1">
    <citation type="journal article" date="2014" name="Int. J. Syst. Evol. Microbiol.">
        <title>Listeria floridensis sp. nov., Listeria aquatica sp. nov., Listeria cornellensis sp. nov., Listeria riparia sp. nov. and Listeria grandensis sp. nov., from agricultural and natural environments.</title>
        <authorList>
            <person name="den Bakker H.C."/>
            <person name="Warchocki S."/>
            <person name="Wright E.M."/>
            <person name="Allred A.F."/>
            <person name="Ahlstrom C."/>
            <person name="Manuel C.S."/>
            <person name="Stasiewicz M.J."/>
            <person name="Burrell A."/>
            <person name="Roof S."/>
            <person name="Strawn L."/>
            <person name="Fortes E.D."/>
            <person name="Nightingale K.K."/>
            <person name="Kephart D."/>
            <person name="Wiedmann M."/>
        </authorList>
    </citation>
    <scope>NUCLEOTIDE SEQUENCE [LARGE SCALE GENOMIC DNA]</scope>
    <source>
        <strain evidence="2">FSL F6-969</strain>
    </source>
</reference>
<dbReference type="RefSeq" id="WP_036079594.1">
    <property type="nucleotide sequence ID" value="NZ_AODE01000019.1"/>
</dbReference>
<dbReference type="EMBL" id="AODE01000019">
    <property type="protein sequence ID" value="EUJ29625.1"/>
    <property type="molecule type" value="Genomic_DNA"/>
</dbReference>
<accession>W7BY18</accession>
<dbReference type="AlphaFoldDB" id="W7BY18"/>
<protein>
    <submittedName>
        <fullName evidence="1">Uncharacterized protein</fullName>
    </submittedName>
</protein>
<keyword evidence="2" id="KW-1185">Reference proteome</keyword>
<organism evidence="1 2">
    <name type="scientific">Listeria cornellensis FSL F6-0969</name>
    <dbReference type="NCBI Taxonomy" id="1265820"/>
    <lineage>
        <taxon>Bacteria</taxon>
        <taxon>Bacillati</taxon>
        <taxon>Bacillota</taxon>
        <taxon>Bacilli</taxon>
        <taxon>Bacillales</taxon>
        <taxon>Listeriaceae</taxon>
        <taxon>Listeria</taxon>
    </lineage>
</organism>
<evidence type="ECO:0000313" key="2">
    <source>
        <dbReference type="Proteomes" id="UP000019254"/>
    </source>
</evidence>